<dbReference type="InterPro" id="IPR050697">
    <property type="entry name" value="Adenylyl/Guanylyl_Cyclase_3/4"/>
</dbReference>
<keyword evidence="1" id="KW-0812">Transmembrane</keyword>
<reference evidence="3" key="2">
    <citation type="submission" date="2020-03" db="EMBL/GenBank/DDBJ databases">
        <title>Flavobacteriaceae bacterium strain TP-CH-4, a member of the family Flavobacteriaceae isolated from a deep-sea seamount.</title>
        <authorList>
            <person name="Zhang D.-C."/>
        </authorList>
    </citation>
    <scope>NUCLEOTIDE SEQUENCE</scope>
    <source>
        <strain evidence="3">TP-CH-4</strain>
    </source>
</reference>
<dbReference type="Gene3D" id="3.30.70.1230">
    <property type="entry name" value="Nucleotide cyclase"/>
    <property type="match status" value="1"/>
</dbReference>
<keyword evidence="1" id="KW-0472">Membrane</keyword>
<dbReference type="RefSeq" id="WP_166204925.1">
    <property type="nucleotide sequence ID" value="NZ_VIKU02000004.1"/>
</dbReference>
<dbReference type="GO" id="GO:0009190">
    <property type="term" value="P:cyclic nucleotide biosynthetic process"/>
    <property type="evidence" value="ECO:0007669"/>
    <property type="project" value="InterPro"/>
</dbReference>
<dbReference type="Proteomes" id="UP000707206">
    <property type="component" value="Unassembled WGS sequence"/>
</dbReference>
<feature type="domain" description="Guanylate cyclase" evidence="2">
    <location>
        <begin position="171"/>
        <end position="300"/>
    </location>
</feature>
<reference evidence="3" key="1">
    <citation type="submission" date="2019-07" db="EMBL/GenBank/DDBJ databases">
        <authorList>
            <person name="De-Chao Zhang Q."/>
        </authorList>
    </citation>
    <scope>NUCLEOTIDE SEQUENCE</scope>
    <source>
        <strain evidence="3">TP-CH-4</strain>
    </source>
</reference>
<evidence type="ECO:0000313" key="4">
    <source>
        <dbReference type="Proteomes" id="UP000707206"/>
    </source>
</evidence>
<organism evidence="3 4">
    <name type="scientific">Pelagihabitans pacificus</name>
    <dbReference type="NCBI Taxonomy" id="2696054"/>
    <lineage>
        <taxon>Bacteria</taxon>
        <taxon>Pseudomonadati</taxon>
        <taxon>Bacteroidota</taxon>
        <taxon>Flavobacteriia</taxon>
        <taxon>Flavobacteriales</taxon>
        <taxon>Flavobacteriaceae</taxon>
        <taxon>Pelagihabitans</taxon>
    </lineage>
</organism>
<evidence type="ECO:0000259" key="2">
    <source>
        <dbReference type="PROSITE" id="PS50125"/>
    </source>
</evidence>
<dbReference type="GO" id="GO:0035556">
    <property type="term" value="P:intracellular signal transduction"/>
    <property type="evidence" value="ECO:0007669"/>
    <property type="project" value="InterPro"/>
</dbReference>
<dbReference type="GO" id="GO:0004016">
    <property type="term" value="F:adenylate cyclase activity"/>
    <property type="evidence" value="ECO:0007669"/>
    <property type="project" value="UniProtKB-ARBA"/>
</dbReference>
<keyword evidence="1" id="KW-1133">Transmembrane helix</keyword>
<feature type="transmembrane region" description="Helical" evidence="1">
    <location>
        <begin position="82"/>
        <end position="103"/>
    </location>
</feature>
<name>A0A967AUA7_9FLAO</name>
<accession>A0A967AUA7</accession>
<sequence length="355" mass="40748">MSFGLIWLVFGLAYSFVEYGIMGRETIYPATGNKYNFQSTLLYAGFGSFLMGLLQGWIEVIWLRKRFENKPFWLKIIVKGSFYVTLIIFFLTFVAIATNMEHLNSGPFDPAVLDSLYRFIRRFSFWSIIIYVSLILGVSLFYSEVSEYLGFGVLRNFFIGKYHSPKLETRIFMFLDMKSSTTIAEKIGHKKFFDLLKDYYADMTNAILETSGQIYQYVGDEIVISWNKNEGLYKNNCLQCFVKILNAITENKESYLEKFGVIPEFKAGYHIGEVTSGEIGILKKDIIYTGDVLNTTARLQAQCNRYNAKALISGQLLEELQMDDSISYSKIGELALRGKSELISLYSLDFQDLLS</sequence>
<keyword evidence="4" id="KW-1185">Reference proteome</keyword>
<dbReference type="SUPFAM" id="SSF55073">
    <property type="entry name" value="Nucleotide cyclase"/>
    <property type="match status" value="1"/>
</dbReference>
<dbReference type="CDD" id="cd07302">
    <property type="entry name" value="CHD"/>
    <property type="match status" value="1"/>
</dbReference>
<comment type="caution">
    <text evidence="3">The sequence shown here is derived from an EMBL/GenBank/DDBJ whole genome shotgun (WGS) entry which is preliminary data.</text>
</comment>
<dbReference type="PROSITE" id="PS50125">
    <property type="entry name" value="GUANYLATE_CYCLASE_2"/>
    <property type="match status" value="1"/>
</dbReference>
<protein>
    <submittedName>
        <fullName evidence="3">Adenylate/guanylate cyclase domain-containing protein</fullName>
    </submittedName>
</protein>
<dbReference type="PANTHER" id="PTHR43081">
    <property type="entry name" value="ADENYLATE CYCLASE, TERMINAL-DIFFERENTIATION SPECIFIC-RELATED"/>
    <property type="match status" value="1"/>
</dbReference>
<feature type="transmembrane region" description="Helical" evidence="1">
    <location>
        <begin position="123"/>
        <end position="142"/>
    </location>
</feature>
<gene>
    <name evidence="3" type="ORF">FK220_014265</name>
</gene>
<proteinExistence type="predicted"/>
<evidence type="ECO:0000256" key="1">
    <source>
        <dbReference type="SAM" id="Phobius"/>
    </source>
</evidence>
<feature type="transmembrane region" description="Helical" evidence="1">
    <location>
        <begin position="41"/>
        <end position="62"/>
    </location>
</feature>
<dbReference type="EMBL" id="VIKU02000004">
    <property type="protein sequence ID" value="NHF60516.1"/>
    <property type="molecule type" value="Genomic_DNA"/>
</dbReference>
<dbReference type="AlphaFoldDB" id="A0A967AUA7"/>
<dbReference type="Pfam" id="PF00211">
    <property type="entry name" value="Guanylate_cyc"/>
    <property type="match status" value="1"/>
</dbReference>
<dbReference type="InterPro" id="IPR029787">
    <property type="entry name" value="Nucleotide_cyclase"/>
</dbReference>
<dbReference type="InterPro" id="IPR001054">
    <property type="entry name" value="A/G_cyclase"/>
</dbReference>
<evidence type="ECO:0000313" key="3">
    <source>
        <dbReference type="EMBL" id="NHF60516.1"/>
    </source>
</evidence>
<dbReference type="PANTHER" id="PTHR43081:SF1">
    <property type="entry name" value="ADENYLATE CYCLASE, TERMINAL-DIFFERENTIATION SPECIFIC"/>
    <property type="match status" value="1"/>
</dbReference>